<gene>
    <name evidence="2" type="primary">110676629</name>
</gene>
<dbReference type="Proteomes" id="UP000008820">
    <property type="component" value="Chromosome 2"/>
</dbReference>
<feature type="region of interest" description="Disordered" evidence="1">
    <location>
        <begin position="66"/>
        <end position="191"/>
    </location>
</feature>
<protein>
    <submittedName>
        <fullName evidence="2">Uncharacterized protein</fullName>
    </submittedName>
</protein>
<name>A0A6I8U9P2_AEDAE</name>
<dbReference type="InParanoid" id="A0A6I8U9P2"/>
<feature type="compositionally biased region" description="Polar residues" evidence="1">
    <location>
        <begin position="293"/>
        <end position="311"/>
    </location>
</feature>
<evidence type="ECO:0000256" key="1">
    <source>
        <dbReference type="SAM" id="MobiDB-lite"/>
    </source>
</evidence>
<feature type="compositionally biased region" description="Low complexity" evidence="1">
    <location>
        <begin position="69"/>
        <end position="78"/>
    </location>
</feature>
<feature type="region of interest" description="Disordered" evidence="1">
    <location>
        <begin position="280"/>
        <end position="312"/>
    </location>
</feature>
<accession>A0A6I8U9P2</accession>
<dbReference type="EnsemblMetazoa" id="AAEL026987-RA">
    <property type="protein sequence ID" value="AAEL026987-PA"/>
    <property type="gene ID" value="AAEL026987"/>
</dbReference>
<feature type="compositionally biased region" description="Gly residues" evidence="1">
    <location>
        <begin position="79"/>
        <end position="91"/>
    </location>
</feature>
<evidence type="ECO:0000313" key="2">
    <source>
        <dbReference type="EnsemblMetazoa" id="AAEL026987-PA"/>
    </source>
</evidence>
<feature type="compositionally biased region" description="Polar residues" evidence="1">
    <location>
        <begin position="118"/>
        <end position="129"/>
    </location>
</feature>
<reference evidence="2 3" key="1">
    <citation type="submission" date="2017-06" db="EMBL/GenBank/DDBJ databases">
        <title>Aedes aegypti genome working group (AGWG) sequencing and assembly.</title>
        <authorList>
            <consortium name="Aedes aegypti Genome Working Group (AGWG)"/>
            <person name="Matthews B.J."/>
        </authorList>
    </citation>
    <scope>NUCLEOTIDE SEQUENCE [LARGE SCALE GENOMIC DNA]</scope>
    <source>
        <strain evidence="2 3">LVP_AGWG</strain>
    </source>
</reference>
<organism evidence="2 3">
    <name type="scientific">Aedes aegypti</name>
    <name type="common">Yellowfever mosquito</name>
    <name type="synonym">Culex aegypti</name>
    <dbReference type="NCBI Taxonomy" id="7159"/>
    <lineage>
        <taxon>Eukaryota</taxon>
        <taxon>Metazoa</taxon>
        <taxon>Ecdysozoa</taxon>
        <taxon>Arthropoda</taxon>
        <taxon>Hexapoda</taxon>
        <taxon>Insecta</taxon>
        <taxon>Pterygota</taxon>
        <taxon>Neoptera</taxon>
        <taxon>Endopterygota</taxon>
        <taxon>Diptera</taxon>
        <taxon>Nematocera</taxon>
        <taxon>Culicoidea</taxon>
        <taxon>Culicidae</taxon>
        <taxon>Culicinae</taxon>
        <taxon>Aedini</taxon>
        <taxon>Aedes</taxon>
        <taxon>Stegomyia</taxon>
    </lineage>
</organism>
<evidence type="ECO:0000313" key="3">
    <source>
        <dbReference type="Proteomes" id="UP000008820"/>
    </source>
</evidence>
<proteinExistence type="predicted"/>
<keyword evidence="3" id="KW-1185">Reference proteome</keyword>
<sequence length="336" mass="36981">MLLPDQTYEQANNHHQDYLRRSYDEFNRIIDLKEIDVKRLHRNIFDSDNADEFVVLTNNEMKFCQASRSGSSSLPSGLGISGPGSSGGSGKSPGKEDTDSAIWSTREQLKGKNDNGEIVSSNVVTSLDGSGTGKSGVNGRNRGTERRRQRSTRRPNDSSSSSLSSDIQTDVGSDEDVEKGPFNVRRGGDELGNDYDKTSDFFNNIPEFQGESLGPFSLKNKNDLNIRTNIDILRACELFLMRNRIRPDFFCKYKTTVNASVSAPPSFPLSGSRTPVESIIRKPKSVSPPMQRPPSSHRTNPGSNPAKTNAAINALYSVPNRAGKRRRFIAASNTGK</sequence>
<reference evidence="2" key="2">
    <citation type="submission" date="2020-05" db="UniProtKB">
        <authorList>
            <consortium name="EnsemblMetazoa"/>
        </authorList>
    </citation>
    <scope>IDENTIFICATION</scope>
    <source>
        <strain evidence="2">LVP_AGWG</strain>
    </source>
</reference>
<dbReference type="OrthoDB" id="8058677at2759"/>
<dbReference type="AlphaFoldDB" id="A0A6I8U9P2"/>